<evidence type="ECO:0008006" key="3">
    <source>
        <dbReference type="Google" id="ProtNLM"/>
    </source>
</evidence>
<dbReference type="STRING" id="868131.MSWAN_1613"/>
<dbReference type="HOGENOM" id="CLU_1700304_0_0_2"/>
<sequence>MSDCLQCGTCCKVINIGNSFKEIEETVEKEFPNGLKGEDRFKSDFTFIYSFWRKLSKGEVLKLKPSLVGKWKEDREYFTCTLQKDNKCSVHDRRPAVCRDHPWYGLPHTLDYGFFSDECGYKLALEKELFDKQKEGILNPNFNAKIPSNLISSK</sequence>
<gene>
    <name evidence="1" type="ordered locus">MSWAN_1613</name>
</gene>
<proteinExistence type="predicted"/>
<dbReference type="KEGG" id="mew:MSWAN_1613"/>
<dbReference type="Proteomes" id="UP000009231">
    <property type="component" value="Chromosome"/>
</dbReference>
<name>F6D2A7_METPW</name>
<dbReference type="EMBL" id="CP002772">
    <property type="protein sequence ID" value="AEG18624.1"/>
    <property type="molecule type" value="Genomic_DNA"/>
</dbReference>
<dbReference type="InterPro" id="IPR005358">
    <property type="entry name" value="Puta_zinc/iron-chelating_dom"/>
</dbReference>
<evidence type="ECO:0000313" key="2">
    <source>
        <dbReference type="Proteomes" id="UP000009231"/>
    </source>
</evidence>
<organism evidence="1 2">
    <name type="scientific">Methanobacterium paludis (strain DSM 25820 / JCM 18151 / SWAN1)</name>
    <dbReference type="NCBI Taxonomy" id="868131"/>
    <lineage>
        <taxon>Archaea</taxon>
        <taxon>Methanobacteriati</taxon>
        <taxon>Methanobacteriota</taxon>
        <taxon>Methanomada group</taxon>
        <taxon>Methanobacteria</taxon>
        <taxon>Methanobacteriales</taxon>
        <taxon>Methanobacteriaceae</taxon>
        <taxon>Methanobacterium</taxon>
    </lineage>
</organism>
<dbReference type="GeneID" id="10669122"/>
<dbReference type="Pfam" id="PF03692">
    <property type="entry name" value="CxxCxxCC"/>
    <property type="match status" value="1"/>
</dbReference>
<protein>
    <recommendedName>
        <fullName evidence="3">YkgJ family cysteine cluster protein</fullName>
    </recommendedName>
</protein>
<keyword evidence="2" id="KW-1185">Reference proteome</keyword>
<dbReference type="eggNOG" id="arCOG02579">
    <property type="taxonomic scope" value="Archaea"/>
</dbReference>
<accession>F6D2A7</accession>
<dbReference type="AlphaFoldDB" id="F6D2A7"/>
<evidence type="ECO:0000313" key="1">
    <source>
        <dbReference type="EMBL" id="AEG18624.1"/>
    </source>
</evidence>
<dbReference type="OrthoDB" id="36424at2157"/>
<dbReference type="RefSeq" id="WP_013826123.1">
    <property type="nucleotide sequence ID" value="NC_015574.1"/>
</dbReference>
<reference evidence="1 2" key="1">
    <citation type="journal article" date="2014" name="Int. J. Syst. Evol. Microbiol.">
        <title>Methanobacterium paludis sp. nov. and a novel strain of Methanobacterium lacus isolated from northern peatlands.</title>
        <authorList>
            <person name="Cadillo-Quiroz H."/>
            <person name="Brauer S.L."/>
            <person name="Goodson N."/>
            <person name="Yavitt J.B."/>
            <person name="Zinder S.H."/>
        </authorList>
    </citation>
    <scope>NUCLEOTIDE SEQUENCE [LARGE SCALE GENOMIC DNA]</scope>
    <source>
        <strain evidence="2">DSM 25820 / JCM 18151 / SWAN1</strain>
    </source>
</reference>